<protein>
    <submittedName>
        <fullName evidence="1">Uncharacterized protein</fullName>
    </submittedName>
</protein>
<dbReference type="Proteomes" id="UP000182152">
    <property type="component" value="Unassembled WGS sequence"/>
</dbReference>
<evidence type="ECO:0000313" key="1">
    <source>
        <dbReference type="EMBL" id="OJG80895.1"/>
    </source>
</evidence>
<dbReference type="STRING" id="150033.RV14_GL000439"/>
<reference evidence="1 2" key="1">
    <citation type="submission" date="2014-12" db="EMBL/GenBank/DDBJ databases">
        <title>Draft genome sequences of 29 type strains of Enterococci.</title>
        <authorList>
            <person name="Zhong Z."/>
            <person name="Sun Z."/>
            <person name="Liu W."/>
            <person name="Zhang W."/>
            <person name="Zhang H."/>
        </authorList>
    </citation>
    <scope>NUCLEOTIDE SEQUENCE [LARGE SCALE GENOMIC DNA]</scope>
    <source>
        <strain evidence="1 2">DSM 15687</strain>
    </source>
</reference>
<name>A0A1L8WIP0_9ENTE</name>
<keyword evidence="2" id="KW-1185">Reference proteome</keyword>
<gene>
    <name evidence="1" type="ORF">RV14_GL000439</name>
</gene>
<dbReference type="AlphaFoldDB" id="A0A1L8WIP0"/>
<organism evidence="1 2">
    <name type="scientific">Enterococcus ratti</name>
    <dbReference type="NCBI Taxonomy" id="150033"/>
    <lineage>
        <taxon>Bacteria</taxon>
        <taxon>Bacillati</taxon>
        <taxon>Bacillota</taxon>
        <taxon>Bacilli</taxon>
        <taxon>Lactobacillales</taxon>
        <taxon>Enterococcaceae</taxon>
        <taxon>Enterococcus</taxon>
    </lineage>
</organism>
<sequence>MELHKKYKNWSFVAISAGLKIDEIKKIRHEYIIENLKNGLSVKEVAKKIGISKNTIFNEKDLYITRQLFNATPKKVIADELKIPLTEIENKDYHYIKRTIKKSVDSSCTIKNLAQHIGCGCTPQDIMDLYIYRALKEKKVLVSYLMYLK</sequence>
<dbReference type="Gene3D" id="1.10.10.60">
    <property type="entry name" value="Homeodomain-like"/>
    <property type="match status" value="1"/>
</dbReference>
<accession>A0A1L8WIP0</accession>
<proteinExistence type="predicted"/>
<dbReference type="EMBL" id="JXLB01000012">
    <property type="protein sequence ID" value="OJG80895.1"/>
    <property type="molecule type" value="Genomic_DNA"/>
</dbReference>
<evidence type="ECO:0000313" key="2">
    <source>
        <dbReference type="Proteomes" id="UP000182152"/>
    </source>
</evidence>
<comment type="caution">
    <text evidence="1">The sequence shown here is derived from an EMBL/GenBank/DDBJ whole genome shotgun (WGS) entry which is preliminary data.</text>
</comment>